<reference evidence="1 2" key="1">
    <citation type="submission" date="2021-06" db="EMBL/GenBank/DDBJ databases">
        <title>Caerostris extrusa draft genome.</title>
        <authorList>
            <person name="Kono N."/>
            <person name="Arakawa K."/>
        </authorList>
    </citation>
    <scope>NUCLEOTIDE SEQUENCE [LARGE SCALE GENOMIC DNA]</scope>
</reference>
<proteinExistence type="predicted"/>
<evidence type="ECO:0000313" key="1">
    <source>
        <dbReference type="EMBL" id="GIY30995.1"/>
    </source>
</evidence>
<dbReference type="AlphaFoldDB" id="A0AAV4SEU0"/>
<protein>
    <submittedName>
        <fullName evidence="1">Uncharacterized protein</fullName>
    </submittedName>
</protein>
<keyword evidence="2" id="KW-1185">Reference proteome</keyword>
<organism evidence="1 2">
    <name type="scientific">Caerostris extrusa</name>
    <name type="common">Bark spider</name>
    <name type="synonym">Caerostris bankana</name>
    <dbReference type="NCBI Taxonomy" id="172846"/>
    <lineage>
        <taxon>Eukaryota</taxon>
        <taxon>Metazoa</taxon>
        <taxon>Ecdysozoa</taxon>
        <taxon>Arthropoda</taxon>
        <taxon>Chelicerata</taxon>
        <taxon>Arachnida</taxon>
        <taxon>Araneae</taxon>
        <taxon>Araneomorphae</taxon>
        <taxon>Entelegynae</taxon>
        <taxon>Araneoidea</taxon>
        <taxon>Araneidae</taxon>
        <taxon>Caerostris</taxon>
    </lineage>
</organism>
<comment type="caution">
    <text evidence="1">The sequence shown here is derived from an EMBL/GenBank/DDBJ whole genome shotgun (WGS) entry which is preliminary data.</text>
</comment>
<evidence type="ECO:0000313" key="2">
    <source>
        <dbReference type="Proteomes" id="UP001054945"/>
    </source>
</evidence>
<dbReference type="EMBL" id="BPLR01009304">
    <property type="protein sequence ID" value="GIY30995.1"/>
    <property type="molecule type" value="Genomic_DNA"/>
</dbReference>
<dbReference type="Proteomes" id="UP001054945">
    <property type="component" value="Unassembled WGS sequence"/>
</dbReference>
<name>A0AAV4SEU0_CAEEX</name>
<gene>
    <name evidence="1" type="ORF">CEXT_262441</name>
</gene>
<sequence>MSTILHEFRSTDKCFSLLKYIKIRTFSETAQDASRTFLTKGLSGSERMMELRRDKFKGKNDSGFRNFPYRNSLASGNVDGNFQQVEMYYTYLKGISKLDCIYYKN</sequence>
<accession>A0AAV4SEU0</accession>